<gene>
    <name evidence="1" type="ORF">H2199_002353</name>
</gene>
<accession>A0ACC2ZII1</accession>
<sequence>MSSAANSTSCFQSSNEKFYEAPPSSSTANDLERAPTPPLAGPLILNHHPPTWPKEWPAWATLIGCFFLMFNSWGLVNAYGTFASYYEEQLLPGQDMLLLNLIGSTQSFFVLALSFVVGRLLDAGYSRYLIGVGWVLVTIGMFMLSLCNGDGQFGHGNYSLIWLTQGFVTGLGMACFFVSSSQTGLVYPIMAKFLIREVGFNKAVQYVSAVVCFTSFLSFWLATPNPAHTFRKPEKWLDLRVWIDKHAFQNAAFCWFMAAIAFMFFGFYAIFFEIEEWAANKGIGYKGDGTHPERRPKNAIRTFYLLSIMNGCSTVGRISSAYLSDHFGALNVHMIATLVASLLVLLLWPFASTVAAAIAFVILFGAVSGAVIGLPPASVAFILGHNHIQQAKLGQWTGMMYTGSAIFALTGPVIAGYLVGHFQSYLTVQMWSGTCLFLCFVCMAMARLCSREKDAGGALKWLRNGLYTR</sequence>
<dbReference type="EMBL" id="JAPDRP010000005">
    <property type="protein sequence ID" value="KAJ9647364.1"/>
    <property type="molecule type" value="Genomic_DNA"/>
</dbReference>
<evidence type="ECO:0000313" key="1">
    <source>
        <dbReference type="EMBL" id="KAJ9647364.1"/>
    </source>
</evidence>
<organism evidence="1 2">
    <name type="scientific">Coniosporium tulheliwenetii</name>
    <dbReference type="NCBI Taxonomy" id="3383036"/>
    <lineage>
        <taxon>Eukaryota</taxon>
        <taxon>Fungi</taxon>
        <taxon>Dikarya</taxon>
        <taxon>Ascomycota</taxon>
        <taxon>Pezizomycotina</taxon>
        <taxon>Dothideomycetes</taxon>
        <taxon>Dothideomycetes incertae sedis</taxon>
        <taxon>Coniosporium</taxon>
    </lineage>
</organism>
<comment type="caution">
    <text evidence="1">The sequence shown here is derived from an EMBL/GenBank/DDBJ whole genome shotgun (WGS) entry which is preliminary data.</text>
</comment>
<keyword evidence="2" id="KW-1185">Reference proteome</keyword>
<name>A0ACC2ZII1_9PEZI</name>
<proteinExistence type="predicted"/>
<evidence type="ECO:0000313" key="2">
    <source>
        <dbReference type="Proteomes" id="UP001172680"/>
    </source>
</evidence>
<reference evidence="1" key="1">
    <citation type="submission" date="2022-10" db="EMBL/GenBank/DDBJ databases">
        <title>Culturing micro-colonial fungi from biological soil crusts in the Mojave desert and describing Neophaeococcomyces mojavensis, and introducing the new genera and species Taxawa tesnikishii.</title>
        <authorList>
            <person name="Kurbessoian T."/>
            <person name="Stajich J.E."/>
        </authorList>
    </citation>
    <scope>NUCLEOTIDE SEQUENCE</scope>
    <source>
        <strain evidence="1">JES_115</strain>
    </source>
</reference>
<dbReference type="Proteomes" id="UP001172680">
    <property type="component" value="Unassembled WGS sequence"/>
</dbReference>
<protein>
    <submittedName>
        <fullName evidence="1">Uncharacterized protein</fullName>
    </submittedName>
</protein>